<dbReference type="InterPro" id="IPR001650">
    <property type="entry name" value="Helicase_C-like"/>
</dbReference>
<dbReference type="PANTHER" id="PTHR47964:SF1">
    <property type="entry name" value="ATP-DEPENDENT DNA HELICASE HOMOLOG RECG, CHLOROPLASTIC"/>
    <property type="match status" value="1"/>
</dbReference>
<dbReference type="AlphaFoldDB" id="A0A345HDW0"/>
<dbReference type="GO" id="GO:0006281">
    <property type="term" value="P:DNA repair"/>
    <property type="evidence" value="ECO:0007669"/>
    <property type="project" value="UniProtKB-UniRule"/>
</dbReference>
<reference evidence="18 19" key="1">
    <citation type="submission" date="2018-07" db="EMBL/GenBank/DDBJ databases">
        <title>Complete genome sequence of Flavobacterium arcticum type strain SM1502T.</title>
        <authorList>
            <person name="Li Y."/>
            <person name="Li D.-D."/>
        </authorList>
    </citation>
    <scope>NUCLEOTIDE SEQUENCE [LARGE SCALE GENOMIC DNA]</scope>
    <source>
        <strain evidence="18 19">SM1502</strain>
    </source>
</reference>
<comment type="similarity">
    <text evidence="1 15">Belongs to the helicase family. RecG subfamily.</text>
</comment>
<dbReference type="NCBIfam" id="NF008165">
    <property type="entry name" value="PRK10917.1-3"/>
    <property type="match status" value="1"/>
</dbReference>
<evidence type="ECO:0000256" key="9">
    <source>
        <dbReference type="ARBA" id="ARBA00023172"/>
    </source>
</evidence>
<dbReference type="InterPro" id="IPR011545">
    <property type="entry name" value="DEAD/DEAH_box_helicase_dom"/>
</dbReference>
<evidence type="ECO:0000256" key="11">
    <source>
        <dbReference type="ARBA" id="ARBA00023235"/>
    </source>
</evidence>
<evidence type="ECO:0000256" key="8">
    <source>
        <dbReference type="ARBA" id="ARBA00023125"/>
    </source>
</evidence>
<evidence type="ECO:0000256" key="4">
    <source>
        <dbReference type="ARBA" id="ARBA00022763"/>
    </source>
</evidence>
<dbReference type="Pfam" id="PF17191">
    <property type="entry name" value="RecG_wedge"/>
    <property type="match status" value="1"/>
</dbReference>
<evidence type="ECO:0000256" key="5">
    <source>
        <dbReference type="ARBA" id="ARBA00022801"/>
    </source>
</evidence>
<feature type="domain" description="Helicase ATP-binding" evidence="16">
    <location>
        <begin position="284"/>
        <end position="446"/>
    </location>
</feature>
<evidence type="ECO:0000256" key="13">
    <source>
        <dbReference type="ARBA" id="ARBA00034808"/>
    </source>
</evidence>
<dbReference type="Gene3D" id="2.40.50.140">
    <property type="entry name" value="Nucleic acid-binding proteins"/>
    <property type="match status" value="1"/>
</dbReference>
<dbReference type="Gene3D" id="3.40.50.300">
    <property type="entry name" value="P-loop containing nucleotide triphosphate hydrolases"/>
    <property type="match status" value="2"/>
</dbReference>
<keyword evidence="3 15" id="KW-0547">Nucleotide-binding</keyword>
<evidence type="ECO:0000256" key="12">
    <source>
        <dbReference type="ARBA" id="ARBA00034617"/>
    </source>
</evidence>
<feature type="domain" description="Helicase C-terminal" evidence="17">
    <location>
        <begin position="465"/>
        <end position="632"/>
    </location>
</feature>
<keyword evidence="5 15" id="KW-0378">Hydrolase</keyword>
<dbReference type="Proteomes" id="UP000253951">
    <property type="component" value="Chromosome"/>
</dbReference>
<dbReference type="SMART" id="SM00490">
    <property type="entry name" value="HELICc"/>
    <property type="match status" value="1"/>
</dbReference>
<keyword evidence="11" id="KW-0413">Isomerase</keyword>
<keyword evidence="4 15" id="KW-0227">DNA damage</keyword>
<evidence type="ECO:0000256" key="7">
    <source>
        <dbReference type="ARBA" id="ARBA00022840"/>
    </source>
</evidence>
<comment type="catalytic activity">
    <reaction evidence="12 15">
        <text>Couples ATP hydrolysis with the unwinding of duplex DNA by translocating in the 3'-5' direction.</text>
        <dbReference type="EC" id="5.6.2.4"/>
    </reaction>
</comment>
<dbReference type="GO" id="GO:0005524">
    <property type="term" value="F:ATP binding"/>
    <property type="evidence" value="ECO:0007669"/>
    <property type="project" value="UniProtKB-KW"/>
</dbReference>
<dbReference type="Pfam" id="PF00270">
    <property type="entry name" value="DEAD"/>
    <property type="match status" value="1"/>
</dbReference>
<protein>
    <recommendedName>
        <fullName evidence="2 15">ATP-dependent DNA helicase RecG</fullName>
        <ecNumber evidence="13 15">5.6.2.4</ecNumber>
    </recommendedName>
</protein>
<evidence type="ECO:0000259" key="17">
    <source>
        <dbReference type="PROSITE" id="PS51194"/>
    </source>
</evidence>
<evidence type="ECO:0000313" key="19">
    <source>
        <dbReference type="Proteomes" id="UP000253951"/>
    </source>
</evidence>
<proteinExistence type="inferred from homology"/>
<dbReference type="KEGG" id="fat:DVK85_11225"/>
<dbReference type="CDD" id="cd17992">
    <property type="entry name" value="DEXHc_RecG"/>
    <property type="match status" value="1"/>
</dbReference>
<comment type="function">
    <text evidence="15">Plays a critical role in recombination and DNA repair. Helps process Holliday junction intermediates to mature products by catalyzing branch migration. Has replication fork regression activity, unwinds stalled or blocked replication forks to make a HJ that can be resolved. Has a DNA unwinding activity characteristic of a DNA helicase with 3'-5' polarity.</text>
</comment>
<dbReference type="Pfam" id="PF19833">
    <property type="entry name" value="RecG_dom3_C"/>
    <property type="match status" value="1"/>
</dbReference>
<keyword evidence="8" id="KW-0238">DNA-binding</keyword>
<evidence type="ECO:0000256" key="2">
    <source>
        <dbReference type="ARBA" id="ARBA00017846"/>
    </source>
</evidence>
<dbReference type="CDD" id="cd04488">
    <property type="entry name" value="RecG_wedge_OBF"/>
    <property type="match status" value="1"/>
</dbReference>
<dbReference type="GO" id="GO:0003677">
    <property type="term" value="F:DNA binding"/>
    <property type="evidence" value="ECO:0007669"/>
    <property type="project" value="UniProtKB-KW"/>
</dbReference>
<dbReference type="OrthoDB" id="9804325at2"/>
<dbReference type="NCBIfam" id="NF008168">
    <property type="entry name" value="PRK10917.2-2"/>
    <property type="match status" value="1"/>
</dbReference>
<dbReference type="PROSITE" id="PS51194">
    <property type="entry name" value="HELICASE_CTER"/>
    <property type="match status" value="1"/>
</dbReference>
<dbReference type="InterPro" id="IPR047112">
    <property type="entry name" value="RecG/Mfd"/>
</dbReference>
<evidence type="ECO:0000256" key="15">
    <source>
        <dbReference type="RuleBase" id="RU363016"/>
    </source>
</evidence>
<dbReference type="GO" id="GO:0043138">
    <property type="term" value="F:3'-5' DNA helicase activity"/>
    <property type="evidence" value="ECO:0007669"/>
    <property type="project" value="UniProtKB-EC"/>
</dbReference>
<dbReference type="PROSITE" id="PS51192">
    <property type="entry name" value="HELICASE_ATP_BIND_1"/>
    <property type="match status" value="1"/>
</dbReference>
<keyword evidence="7 15" id="KW-0067">ATP-binding</keyword>
<evidence type="ECO:0000256" key="3">
    <source>
        <dbReference type="ARBA" id="ARBA00022741"/>
    </source>
</evidence>
<dbReference type="SUPFAM" id="SSF52540">
    <property type="entry name" value="P-loop containing nucleoside triphosphate hydrolases"/>
    <property type="match status" value="2"/>
</dbReference>
<evidence type="ECO:0000256" key="10">
    <source>
        <dbReference type="ARBA" id="ARBA00023204"/>
    </source>
</evidence>
<dbReference type="PANTHER" id="PTHR47964">
    <property type="entry name" value="ATP-DEPENDENT DNA HELICASE HOMOLOG RECG, CHLOROPLASTIC"/>
    <property type="match status" value="1"/>
</dbReference>
<dbReference type="GO" id="GO:0006310">
    <property type="term" value="P:DNA recombination"/>
    <property type="evidence" value="ECO:0007669"/>
    <property type="project" value="UniProtKB-UniRule"/>
</dbReference>
<dbReference type="EMBL" id="CP031188">
    <property type="protein sequence ID" value="AXG74770.1"/>
    <property type="molecule type" value="Genomic_DNA"/>
</dbReference>
<evidence type="ECO:0000313" key="18">
    <source>
        <dbReference type="EMBL" id="AXG74770.1"/>
    </source>
</evidence>
<evidence type="ECO:0000256" key="6">
    <source>
        <dbReference type="ARBA" id="ARBA00022806"/>
    </source>
</evidence>
<dbReference type="NCBIfam" id="TIGR00643">
    <property type="entry name" value="recG"/>
    <property type="match status" value="1"/>
</dbReference>
<dbReference type="EC" id="5.6.2.4" evidence="13 15"/>
<keyword evidence="6 15" id="KW-0347">Helicase</keyword>
<dbReference type="SUPFAM" id="SSF50249">
    <property type="entry name" value="Nucleic acid-binding proteins"/>
    <property type="match status" value="1"/>
</dbReference>
<dbReference type="SMART" id="SM00487">
    <property type="entry name" value="DEXDc"/>
    <property type="match status" value="1"/>
</dbReference>
<sequence length="700" mass="79586">MNNPLETPIEYLKGVGPARGELLRKELGIHKYADLLHLFPNRYIDRTRYYKINELQNSNAEVQVVGKVINIKTVEQKRGKRLVAKFVDDTGEIELVWFQGQKWIRENLKVNVPYVIFGKCTSFNGVFNMAHPETELLTEHEQSLRSAMQPIYPSTEKLTQRGITNKVMNKMVQQLFVETQAKFGEVLPPTLLQELQLIPKNAALFNIHFPKSNDLLAKAQFRLKFEELFFIQLQLITKNLIRKHKIKGHPFNSVGNYFNDFYQNHLPFELTNAQKRVIKEIRNDMGHPAQMNRLLQGDVGSGKTIVAFMSMLLALDNGFQACLMAPTEILANQHYAGLSELAEPMGINVKILTGSTKTAERKVIHEALENGSLHIIIGTHALLEDKVQFKNLGLAIIDEQHRFGVEQRSKLWRKNEIPPHVLVMTATPIPRTLAMSLYGDLDVSVIDELPPGRKPIKTVHRFDSNRLKVWAFLKEEIAKGRQVYIVYPLIEESDKMDYKDLMDGYESISRDFPLPQYSVSIVHGRMKPADKDSEMERFAAGKTNIMVATTVIEVGVNVPNASVMVIESAERFGLSQLHQLRGRVGRGAEQSYCILMTSHKLSNDSKTRMETMVRTNDGFEIAEVDLKLRGPGDIMGKQQSGVLNLQIADLVKDRDILSLARHHAIKLLKEDAPLSKPEHAALKHAFIEMSKKKSIWNYIS</sequence>
<keyword evidence="9 15" id="KW-0233">DNA recombination</keyword>
<evidence type="ECO:0000259" key="16">
    <source>
        <dbReference type="PROSITE" id="PS51192"/>
    </source>
</evidence>
<dbReference type="InterPro" id="IPR012340">
    <property type="entry name" value="NA-bd_OB-fold"/>
</dbReference>
<dbReference type="GO" id="GO:0016887">
    <property type="term" value="F:ATP hydrolysis activity"/>
    <property type="evidence" value="ECO:0007669"/>
    <property type="project" value="RHEA"/>
</dbReference>
<keyword evidence="10 15" id="KW-0234">DNA repair</keyword>
<organism evidence="18 19">
    <name type="scientific">Flavobacterium arcticum</name>
    <dbReference type="NCBI Taxonomy" id="1784713"/>
    <lineage>
        <taxon>Bacteria</taxon>
        <taxon>Pseudomonadati</taxon>
        <taxon>Bacteroidota</taxon>
        <taxon>Flavobacteriia</taxon>
        <taxon>Flavobacteriales</taxon>
        <taxon>Flavobacteriaceae</taxon>
        <taxon>Flavobacterium</taxon>
    </lineage>
</organism>
<dbReference type="InterPro" id="IPR014001">
    <property type="entry name" value="Helicase_ATP-bd"/>
</dbReference>
<accession>A0A345HDW0</accession>
<dbReference type="InterPro" id="IPR045562">
    <property type="entry name" value="RecG_dom3_C"/>
</dbReference>
<dbReference type="RefSeq" id="WP_114678528.1">
    <property type="nucleotide sequence ID" value="NZ_CP031188.1"/>
</dbReference>
<gene>
    <name evidence="18" type="ORF">DVK85_11225</name>
</gene>
<evidence type="ECO:0000256" key="1">
    <source>
        <dbReference type="ARBA" id="ARBA00007504"/>
    </source>
</evidence>
<evidence type="ECO:0000256" key="14">
    <source>
        <dbReference type="ARBA" id="ARBA00048988"/>
    </source>
</evidence>
<name>A0A345HDW0_9FLAO</name>
<dbReference type="InterPro" id="IPR027417">
    <property type="entry name" value="P-loop_NTPase"/>
</dbReference>
<dbReference type="InterPro" id="IPR004609">
    <property type="entry name" value="ATP-dep_DNA_helicase_RecG"/>
</dbReference>
<dbReference type="InterPro" id="IPR033454">
    <property type="entry name" value="RecG_wedge"/>
</dbReference>
<comment type="catalytic activity">
    <reaction evidence="14 15">
        <text>ATP + H2O = ADP + phosphate + H(+)</text>
        <dbReference type="Rhea" id="RHEA:13065"/>
        <dbReference type="ChEBI" id="CHEBI:15377"/>
        <dbReference type="ChEBI" id="CHEBI:15378"/>
        <dbReference type="ChEBI" id="CHEBI:30616"/>
        <dbReference type="ChEBI" id="CHEBI:43474"/>
        <dbReference type="ChEBI" id="CHEBI:456216"/>
        <dbReference type="EC" id="5.6.2.4"/>
    </reaction>
</comment>
<dbReference type="Pfam" id="PF00271">
    <property type="entry name" value="Helicase_C"/>
    <property type="match status" value="1"/>
</dbReference>
<keyword evidence="19" id="KW-1185">Reference proteome</keyword>